<keyword evidence="16" id="KW-1185">Reference proteome</keyword>
<keyword evidence="4" id="KW-0285">Flavoprotein</keyword>
<keyword evidence="5" id="KW-0274">FAD</keyword>
<evidence type="ECO:0000256" key="10">
    <source>
        <dbReference type="ARBA" id="ARBA00051436"/>
    </source>
</evidence>
<evidence type="ECO:0000313" key="16">
    <source>
        <dbReference type="Proteomes" id="UP001152885"/>
    </source>
</evidence>
<evidence type="ECO:0000256" key="1">
    <source>
        <dbReference type="ARBA" id="ARBA00001974"/>
    </source>
</evidence>
<proteinExistence type="inferred from homology"/>
<feature type="domain" description="FAD-binding PCMH-type" evidence="14">
    <location>
        <begin position="123"/>
        <end position="306"/>
    </location>
</feature>
<evidence type="ECO:0000256" key="2">
    <source>
        <dbReference type="ARBA" id="ARBA00004173"/>
    </source>
</evidence>
<keyword evidence="8" id="KW-0496">Mitochondrion</keyword>
<comment type="subcellular location">
    <subcellularLocation>
        <location evidence="2">Mitochondrion</location>
    </subcellularLocation>
</comment>
<dbReference type="FunFam" id="1.10.45.10:FF:000001">
    <property type="entry name" value="D-lactate dehydrogenase mitochondrial"/>
    <property type="match status" value="1"/>
</dbReference>
<feature type="region of interest" description="Disordered" evidence="12">
    <location>
        <begin position="112"/>
        <end position="133"/>
    </location>
</feature>
<dbReference type="InterPro" id="IPR016166">
    <property type="entry name" value="FAD-bd_PCMH"/>
</dbReference>
<evidence type="ECO:0000256" key="4">
    <source>
        <dbReference type="ARBA" id="ARBA00022630"/>
    </source>
</evidence>
<dbReference type="FunFam" id="3.30.70.2740:FF:000001">
    <property type="entry name" value="D-lactate dehydrogenase mitochondrial"/>
    <property type="match status" value="1"/>
</dbReference>
<evidence type="ECO:0000256" key="3">
    <source>
        <dbReference type="ARBA" id="ARBA00008000"/>
    </source>
</evidence>
<comment type="cofactor">
    <cofactor evidence="1">
        <name>FAD</name>
        <dbReference type="ChEBI" id="CHEBI:57692"/>
    </cofactor>
</comment>
<feature type="transmembrane region" description="Helical" evidence="13">
    <location>
        <begin position="27"/>
        <end position="46"/>
    </location>
</feature>
<dbReference type="InterPro" id="IPR006094">
    <property type="entry name" value="Oxid_FAD_bind_N"/>
</dbReference>
<dbReference type="InterPro" id="IPR036318">
    <property type="entry name" value="FAD-bd_PCMH-like_sf"/>
</dbReference>
<dbReference type="InterPro" id="IPR004113">
    <property type="entry name" value="FAD-bd_oxidored_4_C"/>
</dbReference>
<dbReference type="Pfam" id="PF02913">
    <property type="entry name" value="FAD-oxidase_C"/>
    <property type="match status" value="1"/>
</dbReference>
<protein>
    <recommendedName>
        <fullName evidence="9">D-lactate dehydrogenase (cytochrome)</fullName>
        <ecNumber evidence="9">1.1.2.4</ecNumber>
    </recommendedName>
    <alternativeName>
        <fullName evidence="11">D-lactate ferricytochrome C oxidoreductase</fullName>
    </alternativeName>
</protein>
<comment type="similarity">
    <text evidence="3">Belongs to the FAD-binding oxidoreductase/transferase type 4 family.</text>
</comment>
<organism evidence="15 16">
    <name type="scientific">Candida verbasci</name>
    <dbReference type="NCBI Taxonomy" id="1227364"/>
    <lineage>
        <taxon>Eukaryota</taxon>
        <taxon>Fungi</taxon>
        <taxon>Dikarya</taxon>
        <taxon>Ascomycota</taxon>
        <taxon>Saccharomycotina</taxon>
        <taxon>Pichiomycetes</taxon>
        <taxon>Debaryomycetaceae</taxon>
        <taxon>Candida/Lodderomyces clade</taxon>
        <taxon>Candida</taxon>
    </lineage>
</organism>
<dbReference type="GO" id="GO:0004458">
    <property type="term" value="F:D-lactate dehydrogenase (cytochrome) activity"/>
    <property type="evidence" value="ECO:0007669"/>
    <property type="project" value="UniProtKB-EC"/>
</dbReference>
<dbReference type="Pfam" id="PF01565">
    <property type="entry name" value="FAD_binding_4"/>
    <property type="match status" value="1"/>
</dbReference>
<reference evidence="15" key="1">
    <citation type="submission" date="2022-12" db="EMBL/GenBank/DDBJ databases">
        <authorList>
            <person name="Brejova B."/>
        </authorList>
    </citation>
    <scope>NUCLEOTIDE SEQUENCE</scope>
</reference>
<gene>
    <name evidence="15" type="ORF">CANVERA_P3400</name>
</gene>
<comment type="catalytic activity">
    <reaction evidence="10">
        <text>(R)-lactate + 2 Fe(III)-[cytochrome c] = 2 Fe(II)-[cytochrome c] + pyruvate + 2 H(+)</text>
        <dbReference type="Rhea" id="RHEA:13521"/>
        <dbReference type="Rhea" id="RHEA-COMP:10350"/>
        <dbReference type="Rhea" id="RHEA-COMP:14399"/>
        <dbReference type="ChEBI" id="CHEBI:15361"/>
        <dbReference type="ChEBI" id="CHEBI:15378"/>
        <dbReference type="ChEBI" id="CHEBI:16004"/>
        <dbReference type="ChEBI" id="CHEBI:29033"/>
        <dbReference type="ChEBI" id="CHEBI:29034"/>
        <dbReference type="EC" id="1.1.2.4"/>
    </reaction>
</comment>
<comment type="caution">
    <text evidence="15">The sequence shown here is derived from an EMBL/GenBank/DDBJ whole genome shotgun (WGS) entry which is preliminary data.</text>
</comment>
<dbReference type="InterPro" id="IPR016164">
    <property type="entry name" value="FAD-linked_Oxase-like_C"/>
</dbReference>
<dbReference type="AlphaFoldDB" id="A0A9W4TWV6"/>
<dbReference type="GO" id="GO:1903457">
    <property type="term" value="P:lactate catabolic process"/>
    <property type="evidence" value="ECO:0007669"/>
    <property type="project" value="TreeGrafter"/>
</dbReference>
<dbReference type="InterPro" id="IPR016169">
    <property type="entry name" value="FAD-bd_PCMH_sub2"/>
</dbReference>
<evidence type="ECO:0000256" key="11">
    <source>
        <dbReference type="ARBA" id="ARBA00083446"/>
    </source>
</evidence>
<accession>A0A9W4TWV6</accession>
<dbReference type="Gene3D" id="1.10.45.10">
    <property type="entry name" value="Vanillyl-alcohol Oxidase, Chain A, domain 4"/>
    <property type="match status" value="1"/>
</dbReference>
<dbReference type="PROSITE" id="PS51387">
    <property type="entry name" value="FAD_PCMH"/>
    <property type="match status" value="1"/>
</dbReference>
<dbReference type="Gene3D" id="3.30.70.2740">
    <property type="match status" value="1"/>
</dbReference>
<dbReference type="Proteomes" id="UP001152885">
    <property type="component" value="Unassembled WGS sequence"/>
</dbReference>
<evidence type="ECO:0000256" key="5">
    <source>
        <dbReference type="ARBA" id="ARBA00022827"/>
    </source>
</evidence>
<keyword evidence="13" id="KW-0472">Membrane</keyword>
<dbReference type="Gene3D" id="3.30.465.10">
    <property type="match status" value="1"/>
</dbReference>
<dbReference type="PANTHER" id="PTHR11748">
    <property type="entry name" value="D-LACTATE DEHYDROGENASE"/>
    <property type="match status" value="1"/>
</dbReference>
<dbReference type="FunFam" id="3.30.465.10:FF:000014">
    <property type="entry name" value="D-lactate dehydrogenase (Cytochrome), putative"/>
    <property type="match status" value="1"/>
</dbReference>
<evidence type="ECO:0000313" key="15">
    <source>
        <dbReference type="EMBL" id="CAI5758890.1"/>
    </source>
</evidence>
<dbReference type="SUPFAM" id="SSF56176">
    <property type="entry name" value="FAD-binding/transporter-associated domain-like"/>
    <property type="match status" value="1"/>
</dbReference>
<evidence type="ECO:0000256" key="13">
    <source>
        <dbReference type="SAM" id="Phobius"/>
    </source>
</evidence>
<evidence type="ECO:0000256" key="7">
    <source>
        <dbReference type="ARBA" id="ARBA00023002"/>
    </source>
</evidence>
<dbReference type="GO" id="GO:0008720">
    <property type="term" value="F:D-lactate dehydrogenase (NAD+) activity"/>
    <property type="evidence" value="ECO:0007669"/>
    <property type="project" value="TreeGrafter"/>
</dbReference>
<evidence type="ECO:0000259" key="14">
    <source>
        <dbReference type="PROSITE" id="PS51387"/>
    </source>
</evidence>
<dbReference type="SUPFAM" id="SSF55103">
    <property type="entry name" value="FAD-linked oxidases, C-terminal domain"/>
    <property type="match status" value="1"/>
</dbReference>
<evidence type="ECO:0000256" key="6">
    <source>
        <dbReference type="ARBA" id="ARBA00022946"/>
    </source>
</evidence>
<keyword evidence="13" id="KW-1133">Transmembrane helix</keyword>
<dbReference type="GO" id="GO:0071949">
    <property type="term" value="F:FAD binding"/>
    <property type="evidence" value="ECO:0007669"/>
    <property type="project" value="InterPro"/>
</dbReference>
<keyword evidence="13" id="KW-0812">Transmembrane</keyword>
<sequence length="582" mass="64609">MFSIKRTSTLAKSVRFNSLSTRRVQRFNYFNFAIGTSFIFGLGYYLHQQNLIHNEEQQKLTIAPSVLPLSKLYPPKYCDEEQFKEGLAKIVEIVGKENVNSDSEVLAQYNDSFYSTHHPPDPNKQRPSAVVKPGSTEEVSKIMKIANAYAIPIVANSGLTSIEGQFINTQGPLSISVSFARMDNIIELHPEDLDVVVQPGVGWQDLDAYLQDSEEGSHLMFGPDPGPGACIGGMIGTSCSGTNAYKYGTCKESIINLTVVLADGTIVKTKQRSRKSSAGYDMTHLFIGSEGTLGLVTEATLKLSVRPKKELVCIASFPTIRDATNVASKVISQGIQPNAMEILDDRMISFVNKTSDTNLPEKPTLFFKIGGPSKVVIDEQINTIENLTKENKVVEFKRSTDEDENLLLWQARKTGFWSSFEYGKTILKDKDDVQGWGTDIAVPVSKLPDMISDTNDDLLKSGFKDRFAVMGHIGDGNCHFIILYNTPDYHKVQQAVDRMVFKAIDYEGTCTGEHGVGVGKRRYLVKELGQSTIDLERQIKLALDPKRILNPDKIFKIDPNDTLEKQLEGGKLHDSQTAAHLH</sequence>
<evidence type="ECO:0000256" key="9">
    <source>
        <dbReference type="ARBA" id="ARBA00038897"/>
    </source>
</evidence>
<dbReference type="PANTHER" id="PTHR11748:SF111">
    <property type="entry name" value="D-LACTATE DEHYDROGENASE, MITOCHONDRIAL-RELATED"/>
    <property type="match status" value="1"/>
</dbReference>
<dbReference type="GO" id="GO:0005739">
    <property type="term" value="C:mitochondrion"/>
    <property type="evidence" value="ECO:0007669"/>
    <property type="project" value="UniProtKB-SubCell"/>
</dbReference>
<evidence type="ECO:0000256" key="8">
    <source>
        <dbReference type="ARBA" id="ARBA00023128"/>
    </source>
</evidence>
<name>A0A9W4TWV6_9ASCO</name>
<dbReference type="InterPro" id="IPR016171">
    <property type="entry name" value="Vanillyl_alc_oxidase_C-sub2"/>
</dbReference>
<evidence type="ECO:0000256" key="12">
    <source>
        <dbReference type="SAM" id="MobiDB-lite"/>
    </source>
</evidence>
<dbReference type="EC" id="1.1.2.4" evidence="9"/>
<dbReference type="OrthoDB" id="7786253at2759"/>
<dbReference type="EMBL" id="CANTUO010000003">
    <property type="protein sequence ID" value="CAI5758890.1"/>
    <property type="molecule type" value="Genomic_DNA"/>
</dbReference>
<keyword evidence="7" id="KW-0560">Oxidoreductase</keyword>
<keyword evidence="6" id="KW-0809">Transit peptide</keyword>